<reference evidence="4" key="1">
    <citation type="journal article" date="2021" name="Genome Biol. Evol.">
        <title>A High-Quality Reference Genome for a Parasitic Bivalve with Doubly Uniparental Inheritance (Bivalvia: Unionida).</title>
        <authorList>
            <person name="Smith C.H."/>
        </authorList>
    </citation>
    <scope>NUCLEOTIDE SEQUENCE</scope>
    <source>
        <strain evidence="4">CHS0354</strain>
    </source>
</reference>
<evidence type="ECO:0000256" key="2">
    <source>
        <dbReference type="SAM" id="SignalP"/>
    </source>
</evidence>
<feature type="transmembrane region" description="Helical" evidence="1">
    <location>
        <begin position="316"/>
        <end position="335"/>
    </location>
</feature>
<feature type="transmembrane region" description="Helical" evidence="1">
    <location>
        <begin position="291"/>
        <end position="310"/>
    </location>
</feature>
<protein>
    <recommendedName>
        <fullName evidence="3">J domain-containing protein</fullName>
    </recommendedName>
</protein>
<feature type="domain" description="J" evidence="3">
    <location>
        <begin position="22"/>
        <end position="89"/>
    </location>
</feature>
<organism evidence="4 5">
    <name type="scientific">Potamilus streckersoni</name>
    <dbReference type="NCBI Taxonomy" id="2493646"/>
    <lineage>
        <taxon>Eukaryota</taxon>
        <taxon>Metazoa</taxon>
        <taxon>Spiralia</taxon>
        <taxon>Lophotrochozoa</taxon>
        <taxon>Mollusca</taxon>
        <taxon>Bivalvia</taxon>
        <taxon>Autobranchia</taxon>
        <taxon>Heteroconchia</taxon>
        <taxon>Palaeoheterodonta</taxon>
        <taxon>Unionida</taxon>
        <taxon>Unionoidea</taxon>
        <taxon>Unionidae</taxon>
        <taxon>Ambleminae</taxon>
        <taxon>Lampsilini</taxon>
        <taxon>Potamilus</taxon>
    </lineage>
</organism>
<keyword evidence="5" id="KW-1185">Reference proteome</keyword>
<feature type="transmembrane region" description="Helical" evidence="1">
    <location>
        <begin position="503"/>
        <end position="520"/>
    </location>
</feature>
<dbReference type="InterPro" id="IPR036869">
    <property type="entry name" value="J_dom_sf"/>
</dbReference>
<dbReference type="InterPro" id="IPR001623">
    <property type="entry name" value="DnaJ_domain"/>
</dbReference>
<feature type="signal peptide" evidence="2">
    <location>
        <begin position="1"/>
        <end position="18"/>
    </location>
</feature>
<feature type="transmembrane region" description="Helical" evidence="1">
    <location>
        <begin position="252"/>
        <end position="270"/>
    </location>
</feature>
<dbReference type="PROSITE" id="PS00636">
    <property type="entry name" value="DNAJ_1"/>
    <property type="match status" value="1"/>
</dbReference>
<comment type="caution">
    <text evidence="4">The sequence shown here is derived from an EMBL/GenBank/DDBJ whole genome shotgun (WGS) entry which is preliminary data.</text>
</comment>
<evidence type="ECO:0000313" key="4">
    <source>
        <dbReference type="EMBL" id="KAK3586894.1"/>
    </source>
</evidence>
<feature type="chain" id="PRO_5042249212" description="J domain-containing protein" evidence="2">
    <location>
        <begin position="19"/>
        <end position="523"/>
    </location>
</feature>
<keyword evidence="1" id="KW-0812">Transmembrane</keyword>
<reference evidence="4" key="2">
    <citation type="journal article" date="2021" name="Genome Biol. Evol.">
        <title>Developing a high-quality reference genome for a parasitic bivalve with doubly uniparental inheritance (Bivalvia: Unionida).</title>
        <authorList>
            <person name="Smith C.H."/>
        </authorList>
    </citation>
    <scope>NUCLEOTIDE SEQUENCE</scope>
    <source>
        <strain evidence="4">CHS0354</strain>
        <tissue evidence="4">Mantle</tissue>
    </source>
</reference>
<dbReference type="SUPFAM" id="SSF46565">
    <property type="entry name" value="Chaperone J-domain"/>
    <property type="match status" value="1"/>
</dbReference>
<dbReference type="PROSITE" id="PS50076">
    <property type="entry name" value="DNAJ_2"/>
    <property type="match status" value="1"/>
</dbReference>
<keyword evidence="2" id="KW-0732">Signal</keyword>
<evidence type="ECO:0000259" key="3">
    <source>
        <dbReference type="PROSITE" id="PS50076"/>
    </source>
</evidence>
<keyword evidence="1" id="KW-1133">Transmembrane helix</keyword>
<dbReference type="EMBL" id="JAEAOA010001092">
    <property type="protein sequence ID" value="KAK3586894.1"/>
    <property type="molecule type" value="Genomic_DNA"/>
</dbReference>
<dbReference type="Gene3D" id="1.10.287.110">
    <property type="entry name" value="DnaJ domain"/>
    <property type="match status" value="1"/>
</dbReference>
<proteinExistence type="predicted"/>
<keyword evidence="1" id="KW-0472">Membrane</keyword>
<dbReference type="SMART" id="SM00271">
    <property type="entry name" value="DnaJ"/>
    <property type="match status" value="1"/>
</dbReference>
<feature type="transmembrane region" description="Helical" evidence="1">
    <location>
        <begin position="347"/>
        <end position="372"/>
    </location>
</feature>
<dbReference type="Pfam" id="PF00226">
    <property type="entry name" value="DnaJ"/>
    <property type="match status" value="1"/>
</dbReference>
<evidence type="ECO:0000313" key="5">
    <source>
        <dbReference type="Proteomes" id="UP001195483"/>
    </source>
</evidence>
<feature type="transmembrane region" description="Helical" evidence="1">
    <location>
        <begin position="384"/>
        <end position="404"/>
    </location>
</feature>
<reference evidence="4" key="3">
    <citation type="submission" date="2023-05" db="EMBL/GenBank/DDBJ databases">
        <authorList>
            <person name="Smith C.H."/>
        </authorList>
    </citation>
    <scope>NUCLEOTIDE SEQUENCE</scope>
    <source>
        <strain evidence="4">CHS0354</strain>
        <tissue evidence="4">Mantle</tissue>
    </source>
</reference>
<dbReference type="Proteomes" id="UP001195483">
    <property type="component" value="Unassembled WGS sequence"/>
</dbReference>
<dbReference type="InterPro" id="IPR018253">
    <property type="entry name" value="DnaJ_domain_CS"/>
</dbReference>
<dbReference type="PRINTS" id="PR00625">
    <property type="entry name" value="JDOMAIN"/>
</dbReference>
<accession>A0AAE0S870</accession>
<feature type="transmembrane region" description="Helical" evidence="1">
    <location>
        <begin position="198"/>
        <end position="215"/>
    </location>
</feature>
<gene>
    <name evidence="4" type="ORF">CHS0354_017691</name>
</gene>
<dbReference type="InterPro" id="IPR050817">
    <property type="entry name" value="DjlA_DnaK_co-chaperone"/>
</dbReference>
<name>A0AAE0S870_9BIVA</name>
<dbReference type="CDD" id="cd06257">
    <property type="entry name" value="DnaJ"/>
    <property type="match status" value="1"/>
</dbReference>
<feature type="transmembrane region" description="Helical" evidence="1">
    <location>
        <begin position="227"/>
        <end position="246"/>
    </location>
</feature>
<evidence type="ECO:0000256" key="1">
    <source>
        <dbReference type="SAM" id="Phobius"/>
    </source>
</evidence>
<sequence>MSLTTIFVICSCFCPVTSDFVDHYSTLGVSRDARDNEIRSAYKRLVKLYHPDKRGEIESKDESKQFITIQEAYEVLSDPVMRETYNRQHPDAGKPWWRSLHGEWDKLAISCRRKDLQNSIIQALHDVFFNYQILTFQFIRNIVIEVPVFMSKLKSASDNWIHTKTVRWTGFSYSSETYHRKNWWIPEYSSFKGSFQDFFMVMGLSSICLISKCLSRLKIVQAVSFPFLFNPVIFPIWLAVYLPLLILRKLPYIFALVLVFFEIAVYRRFARKILSDILQNIDKGINKYEKEIFYYILVATIVSFQVFNKYRNQIQLFTRICICAMTHIATCVAVFKALTFKDAVSFFVCLTILIILIDKFPITITAFIYFLIQIISGYCLDASPVLFILTISLVFLSCPISYMFDGASQSSLYYLQLLWWQIKWRSRFQTMNDYDLVGKDATDRALQALRAYCRHDRNGAIPHHLRNNARFQQFLAGADHVGETEQEELIQENETVIALRQEISFYLVLTICCIFVMFIYEFY</sequence>
<dbReference type="AlphaFoldDB" id="A0AAE0S870"/>
<dbReference type="PANTHER" id="PTHR24074">
    <property type="entry name" value="CO-CHAPERONE PROTEIN DJLA"/>
    <property type="match status" value="1"/>
</dbReference>